<keyword evidence="5" id="KW-1185">Reference proteome</keyword>
<dbReference type="RefSeq" id="WP_168887209.1">
    <property type="nucleotide sequence ID" value="NZ_JABAHY010000005.1"/>
</dbReference>
<dbReference type="InterPro" id="IPR015995">
    <property type="entry name" value="MlrC_N"/>
</dbReference>
<dbReference type="AlphaFoldDB" id="A0A7X8TJ53"/>
<feature type="domain" description="Microcystin LR degradation protein MlrC C-terminal" evidence="2">
    <location>
        <begin position="303"/>
        <end position="472"/>
    </location>
</feature>
<sequence length="502" mass="54470">MSDNHPRETPLPRIAILDIGIESSTFSPHRSDLDDFNQRRGDELLARYPFLAPGSPLREAADWVPLMQASAIPGGAVVPTAYDQMEAEILDLLEARGPFDGVFFHIHGAMSVVGRQDAEGQLATKVRRAAGDQAMISTSMDLHGNVTQELLEAVDLITCYRMAPHEDAVESWERAVQNLVTTLQTGSRPRKAWVRVPVLLPGEKTSTRIEPAKSIYAQVPVTEQRQGVLDAAIWVGYAWADEPRCNATVVVTGEDQAVITAEARRLAELYWDAREDFAFVTPTGTFAECLDQALASDLRPFMISDSGDNPTAGGSGDMTWAVARLLEHPAVTGGEASVLYTAIPDPEGARAAYAAGPGAQLTLTAGARVDHEHQGPVTLEGTVVTATDADPVGGKVAVVGVGGLHVVITERRKPYHLREDFEYAGVNPDEFDIVISKVGYLEPYLYGLAADWRMALTPGGVDQDLLRLGHQHIERPMFPFDPKMPDPDLSPTLLSPRVENDA</sequence>
<evidence type="ECO:0000256" key="1">
    <source>
        <dbReference type="SAM" id="MobiDB-lite"/>
    </source>
</evidence>
<evidence type="ECO:0000313" key="4">
    <source>
        <dbReference type="EMBL" id="NLS09708.1"/>
    </source>
</evidence>
<comment type="caution">
    <text evidence="4">The sequence shown here is derived from an EMBL/GenBank/DDBJ whole genome shotgun (WGS) entry which is preliminary data.</text>
</comment>
<evidence type="ECO:0000313" key="5">
    <source>
        <dbReference type="Proteomes" id="UP000523139"/>
    </source>
</evidence>
<gene>
    <name evidence="4" type="ORF">HGQ17_06750</name>
</gene>
<feature type="region of interest" description="Disordered" evidence="1">
    <location>
        <begin position="479"/>
        <end position="502"/>
    </location>
</feature>
<proteinExistence type="predicted"/>
<name>A0A7X8TJ53_9MICC</name>
<feature type="domain" description="Microcystin LR degradation protein MlrC N-terminal" evidence="3">
    <location>
        <begin position="13"/>
        <end position="294"/>
    </location>
</feature>
<dbReference type="Pfam" id="PF07171">
    <property type="entry name" value="MlrC_C"/>
    <property type="match status" value="1"/>
</dbReference>
<dbReference type="InterPro" id="IPR009197">
    <property type="entry name" value="MlrC"/>
</dbReference>
<accession>A0A7X8TJ53</accession>
<dbReference type="PIRSF" id="PIRSF012702">
    <property type="entry name" value="UCP012702"/>
    <property type="match status" value="1"/>
</dbReference>
<reference evidence="4 5" key="1">
    <citation type="submission" date="2020-04" db="EMBL/GenBank/DDBJ databases">
        <title>Nesterenkonia sp. nov., isolated from marine sediment.</title>
        <authorList>
            <person name="Zhang G."/>
        </authorList>
    </citation>
    <scope>NUCLEOTIDE SEQUENCE [LARGE SCALE GENOMIC DNA]</scope>
    <source>
        <strain evidence="4 5">MY13</strain>
    </source>
</reference>
<dbReference type="EMBL" id="JABAHY010000005">
    <property type="protein sequence ID" value="NLS09708.1"/>
    <property type="molecule type" value="Genomic_DNA"/>
</dbReference>
<dbReference type="Pfam" id="PF07364">
    <property type="entry name" value="DUF1485"/>
    <property type="match status" value="1"/>
</dbReference>
<feature type="compositionally biased region" description="Low complexity" evidence="1">
    <location>
        <begin position="479"/>
        <end position="496"/>
    </location>
</feature>
<dbReference type="InterPro" id="IPR010799">
    <property type="entry name" value="MlrC_C"/>
</dbReference>
<evidence type="ECO:0000259" key="3">
    <source>
        <dbReference type="Pfam" id="PF07364"/>
    </source>
</evidence>
<evidence type="ECO:0000259" key="2">
    <source>
        <dbReference type="Pfam" id="PF07171"/>
    </source>
</evidence>
<organism evidence="4 5">
    <name type="scientific">Nesterenkonia sedimenti</name>
    <dbReference type="NCBI Taxonomy" id="1463632"/>
    <lineage>
        <taxon>Bacteria</taxon>
        <taxon>Bacillati</taxon>
        <taxon>Actinomycetota</taxon>
        <taxon>Actinomycetes</taxon>
        <taxon>Micrococcales</taxon>
        <taxon>Micrococcaceae</taxon>
        <taxon>Nesterenkonia</taxon>
    </lineage>
</organism>
<protein>
    <submittedName>
        <fullName evidence="4">M81 family metallopeptidase</fullName>
    </submittedName>
</protein>
<dbReference type="Proteomes" id="UP000523139">
    <property type="component" value="Unassembled WGS sequence"/>
</dbReference>